<sequence length="159" mass="17645">MGGCAAKLRKTFEPQDKVEKPELTAEAEEDKKAAAAAVTEEQFKERVKEIVGDYENEITVVDEIQGCKQRPSLSLLFKQEEVKDWAESENLNNGKQEPILEDQENDPTRPKEEDEQRQPEPGKISAEQQQETAETPTMSEQAKPEGVGVAVAVAISFAS</sequence>
<dbReference type="EMBL" id="CM042885">
    <property type="protein sequence ID" value="KAI4365504.1"/>
    <property type="molecule type" value="Genomic_DNA"/>
</dbReference>
<comment type="caution">
    <text evidence="1">The sequence shown here is derived from an EMBL/GenBank/DDBJ whole genome shotgun (WGS) entry which is preliminary data.</text>
</comment>
<proteinExistence type="predicted"/>
<name>A0ACB9QG33_9MYRT</name>
<accession>A0ACB9QG33</accession>
<gene>
    <name evidence="1" type="ORF">MLD38_021484</name>
</gene>
<evidence type="ECO:0000313" key="2">
    <source>
        <dbReference type="Proteomes" id="UP001057402"/>
    </source>
</evidence>
<reference evidence="2" key="1">
    <citation type="journal article" date="2023" name="Front. Plant Sci.">
        <title>Chromosomal-level genome assembly of Melastoma candidum provides insights into trichome evolution.</title>
        <authorList>
            <person name="Zhong Y."/>
            <person name="Wu W."/>
            <person name="Sun C."/>
            <person name="Zou P."/>
            <person name="Liu Y."/>
            <person name="Dai S."/>
            <person name="Zhou R."/>
        </authorList>
    </citation>
    <scope>NUCLEOTIDE SEQUENCE [LARGE SCALE GENOMIC DNA]</scope>
</reference>
<organism evidence="1 2">
    <name type="scientific">Melastoma candidum</name>
    <dbReference type="NCBI Taxonomy" id="119954"/>
    <lineage>
        <taxon>Eukaryota</taxon>
        <taxon>Viridiplantae</taxon>
        <taxon>Streptophyta</taxon>
        <taxon>Embryophyta</taxon>
        <taxon>Tracheophyta</taxon>
        <taxon>Spermatophyta</taxon>
        <taxon>Magnoliopsida</taxon>
        <taxon>eudicotyledons</taxon>
        <taxon>Gunneridae</taxon>
        <taxon>Pentapetalae</taxon>
        <taxon>rosids</taxon>
        <taxon>malvids</taxon>
        <taxon>Myrtales</taxon>
        <taxon>Melastomataceae</taxon>
        <taxon>Melastomatoideae</taxon>
        <taxon>Melastomateae</taxon>
        <taxon>Melastoma</taxon>
    </lineage>
</organism>
<keyword evidence="2" id="KW-1185">Reference proteome</keyword>
<evidence type="ECO:0000313" key="1">
    <source>
        <dbReference type="EMBL" id="KAI4365504.1"/>
    </source>
</evidence>
<dbReference type="Proteomes" id="UP001057402">
    <property type="component" value="Chromosome 6"/>
</dbReference>
<protein>
    <submittedName>
        <fullName evidence="1">Uncharacterized protein</fullName>
    </submittedName>
</protein>